<name>A0A556AYC1_9BURK</name>
<accession>A0A556AYC1</accession>
<dbReference type="EMBL" id="VLTJ01000009">
    <property type="protein sequence ID" value="TSH97465.1"/>
    <property type="molecule type" value="Genomic_DNA"/>
</dbReference>
<reference evidence="1 2" key="1">
    <citation type="submission" date="2019-07" db="EMBL/GenBank/DDBJ databases">
        <title>Qingshengfaniella alkalisoli gen. nov., sp. nov., isolated from saline soil.</title>
        <authorList>
            <person name="Xu L."/>
            <person name="Huang X.-X."/>
            <person name="Sun J.-Q."/>
        </authorList>
    </citation>
    <scope>NUCLEOTIDE SEQUENCE [LARGE SCALE GENOMIC DNA]</scope>
    <source>
        <strain evidence="1 2">DSM 27279</strain>
    </source>
</reference>
<proteinExistence type="predicted"/>
<evidence type="ECO:0000313" key="2">
    <source>
        <dbReference type="Proteomes" id="UP000318405"/>
    </source>
</evidence>
<comment type="caution">
    <text evidence="1">The sequence shown here is derived from an EMBL/GenBank/DDBJ whole genome shotgun (WGS) entry which is preliminary data.</text>
</comment>
<evidence type="ECO:0000313" key="1">
    <source>
        <dbReference type="EMBL" id="TSH97465.1"/>
    </source>
</evidence>
<keyword evidence="2" id="KW-1185">Reference proteome</keyword>
<sequence length="108" mass="11564">MRRVFVFFLVFLLPLQLLDETYVDSVLTPAPAAVAFGIDASACADILASCPQADEQKQTSPVPEPDLSDSLDVHTASSPGRFAVAHPAAGPPVRFENLVYTVLEPPRA</sequence>
<dbReference type="RefSeq" id="WP_143947240.1">
    <property type="nucleotide sequence ID" value="NZ_BAABMB010000004.1"/>
</dbReference>
<organism evidence="1 2">
    <name type="scientific">Verticiella sediminum</name>
    <dbReference type="NCBI Taxonomy" id="1247510"/>
    <lineage>
        <taxon>Bacteria</taxon>
        <taxon>Pseudomonadati</taxon>
        <taxon>Pseudomonadota</taxon>
        <taxon>Betaproteobacteria</taxon>
        <taxon>Burkholderiales</taxon>
        <taxon>Alcaligenaceae</taxon>
        <taxon>Verticiella</taxon>
    </lineage>
</organism>
<dbReference type="Proteomes" id="UP000318405">
    <property type="component" value="Unassembled WGS sequence"/>
</dbReference>
<gene>
    <name evidence="1" type="ORF">FOZ76_06020</name>
</gene>
<protein>
    <submittedName>
        <fullName evidence="1">Uncharacterized protein</fullName>
    </submittedName>
</protein>
<dbReference type="AlphaFoldDB" id="A0A556AYC1"/>